<evidence type="ECO:0000313" key="1">
    <source>
        <dbReference type="EMBL" id="GBL44608.1"/>
    </source>
</evidence>
<dbReference type="RefSeq" id="WP_124703448.1">
    <property type="nucleotide sequence ID" value="NZ_BGOW01000002.1"/>
</dbReference>
<accession>A0A401JAC2</accession>
<dbReference type="OrthoDB" id="8480827at2"/>
<comment type="caution">
    <text evidence="1">The sequence shown here is derived from an EMBL/GenBank/DDBJ whole genome shotgun (WGS) entry which is preliminary data.</text>
</comment>
<reference evidence="1 2" key="1">
    <citation type="journal article" date="2019" name="Front. Microbiol.">
        <title>Genomes of Neutrophilic Sulfur-Oxidizing Chemolithoautotrophs Representing 9 Proteobacterial Species From 8 Genera.</title>
        <authorList>
            <person name="Watanabe T."/>
            <person name="Kojima H."/>
            <person name="Umezawa K."/>
            <person name="Hori C."/>
            <person name="Takasuka T.E."/>
            <person name="Kato Y."/>
            <person name="Fukui M."/>
        </authorList>
    </citation>
    <scope>NUCLEOTIDE SEQUENCE [LARGE SCALE GENOMIC DNA]</scope>
    <source>
        <strain evidence="1 2">TTN</strain>
    </source>
</reference>
<protein>
    <submittedName>
        <fullName evidence="1">Uncharacterized protein</fullName>
    </submittedName>
</protein>
<organism evidence="1 2">
    <name type="scientific">Sulfuriferula multivorans</name>
    <dbReference type="NCBI Taxonomy" id="1559896"/>
    <lineage>
        <taxon>Bacteria</taxon>
        <taxon>Pseudomonadati</taxon>
        <taxon>Pseudomonadota</taxon>
        <taxon>Betaproteobacteria</taxon>
        <taxon>Nitrosomonadales</taxon>
        <taxon>Sulfuricellaceae</taxon>
        <taxon>Sulfuriferula</taxon>
    </lineage>
</organism>
<sequence>MRFAKLQMVVFSTLSAAISIGGLAYIFMDPPAYLHATRQGVPYFTPQVINPADGKALDLNMLVRHYQGKDKS</sequence>
<evidence type="ECO:0000313" key="2">
    <source>
        <dbReference type="Proteomes" id="UP000286806"/>
    </source>
</evidence>
<proteinExistence type="predicted"/>
<name>A0A401JAC2_9PROT</name>
<dbReference type="AlphaFoldDB" id="A0A401JAC2"/>
<dbReference type="EMBL" id="BGOW01000002">
    <property type="protein sequence ID" value="GBL44608.1"/>
    <property type="molecule type" value="Genomic_DNA"/>
</dbReference>
<dbReference type="Proteomes" id="UP000286806">
    <property type="component" value="Unassembled WGS sequence"/>
</dbReference>
<keyword evidence="2" id="KW-1185">Reference proteome</keyword>
<gene>
    <name evidence="1" type="ORF">SFMTTN_0408</name>
</gene>